<protein>
    <submittedName>
        <fullName evidence="6">Glutamate/aspartate ABC transporter substrate-binding protein</fullName>
    </submittedName>
</protein>
<feature type="signal peptide" evidence="4">
    <location>
        <begin position="1"/>
        <end position="23"/>
    </location>
</feature>
<name>A0ABW9EPL9_9BURK</name>
<reference evidence="6 7" key="1">
    <citation type="journal article" date="2024" name="Chem. Sci.">
        <title>Discovery of megapolipeptins by genome mining of a Burkholderiales bacteria collection.</title>
        <authorList>
            <person name="Paulo B.S."/>
            <person name="Recchia M.J.J."/>
            <person name="Lee S."/>
            <person name="Fergusson C.H."/>
            <person name="Romanowski S.B."/>
            <person name="Hernandez A."/>
            <person name="Krull N."/>
            <person name="Liu D.Y."/>
            <person name="Cavanagh H."/>
            <person name="Bos A."/>
            <person name="Gray C.A."/>
            <person name="Murphy B.T."/>
            <person name="Linington R.G."/>
            <person name="Eustaquio A.S."/>
        </authorList>
    </citation>
    <scope>NUCLEOTIDE SEQUENCE [LARGE SCALE GENOMIC DNA]</scope>
    <source>
        <strain evidence="6 7">RL17-350-BIC-E</strain>
    </source>
</reference>
<feature type="chain" id="PRO_5046914348" evidence="4">
    <location>
        <begin position="24"/>
        <end position="297"/>
    </location>
</feature>
<dbReference type="RefSeq" id="WP_408148649.1">
    <property type="nucleotide sequence ID" value="NZ_JAQQCL010000038.1"/>
</dbReference>
<dbReference type="Pfam" id="PF00497">
    <property type="entry name" value="SBP_bac_3"/>
    <property type="match status" value="1"/>
</dbReference>
<comment type="caution">
    <text evidence="6">The sequence shown here is derived from an EMBL/GenBank/DDBJ whole genome shotgun (WGS) entry which is preliminary data.</text>
</comment>
<evidence type="ECO:0000313" key="6">
    <source>
        <dbReference type="EMBL" id="MFM0721056.1"/>
    </source>
</evidence>
<organism evidence="6 7">
    <name type="scientific">Paraburkholderia strydomiana</name>
    <dbReference type="NCBI Taxonomy" id="1245417"/>
    <lineage>
        <taxon>Bacteria</taxon>
        <taxon>Pseudomonadati</taxon>
        <taxon>Pseudomonadota</taxon>
        <taxon>Betaproteobacteria</taxon>
        <taxon>Burkholderiales</taxon>
        <taxon>Burkholderiaceae</taxon>
        <taxon>Paraburkholderia</taxon>
    </lineage>
</organism>
<evidence type="ECO:0000256" key="3">
    <source>
        <dbReference type="ARBA" id="ARBA00022729"/>
    </source>
</evidence>
<dbReference type="Proteomes" id="UP001629392">
    <property type="component" value="Unassembled WGS sequence"/>
</dbReference>
<evidence type="ECO:0000259" key="5">
    <source>
        <dbReference type="SMART" id="SM00062"/>
    </source>
</evidence>
<proteinExistence type="inferred from homology"/>
<dbReference type="PANTHER" id="PTHR30085:SF2">
    <property type="entry name" value="GLUTAMATE_ASPARTATE IMPORT SOLUTE-BINDING PROTEIN"/>
    <property type="match status" value="1"/>
</dbReference>
<dbReference type="SUPFAM" id="SSF53850">
    <property type="entry name" value="Periplasmic binding protein-like II"/>
    <property type="match status" value="1"/>
</dbReference>
<dbReference type="InterPro" id="IPR051455">
    <property type="entry name" value="Bact_solute-bind_prot3"/>
</dbReference>
<dbReference type="CDD" id="cd13688">
    <property type="entry name" value="PBP2_GltI_DEBP"/>
    <property type="match status" value="1"/>
</dbReference>
<dbReference type="Gene3D" id="3.40.190.10">
    <property type="entry name" value="Periplasmic binding protein-like II"/>
    <property type="match status" value="2"/>
</dbReference>
<evidence type="ECO:0000256" key="1">
    <source>
        <dbReference type="ARBA" id="ARBA00010333"/>
    </source>
</evidence>
<keyword evidence="7" id="KW-1185">Reference proteome</keyword>
<dbReference type="InterPro" id="IPR001638">
    <property type="entry name" value="Solute-binding_3/MltF_N"/>
</dbReference>
<keyword evidence="3 4" id="KW-0732">Signal</keyword>
<dbReference type="SMART" id="SM00062">
    <property type="entry name" value="PBPb"/>
    <property type="match status" value="1"/>
</dbReference>
<comment type="similarity">
    <text evidence="1">Belongs to the bacterial solute-binding protein 3 family.</text>
</comment>
<evidence type="ECO:0000313" key="7">
    <source>
        <dbReference type="Proteomes" id="UP001629392"/>
    </source>
</evidence>
<gene>
    <name evidence="6" type="ORF">PQQ73_32620</name>
</gene>
<evidence type="ECO:0000256" key="2">
    <source>
        <dbReference type="ARBA" id="ARBA00022448"/>
    </source>
</evidence>
<evidence type="ECO:0000256" key="4">
    <source>
        <dbReference type="SAM" id="SignalP"/>
    </source>
</evidence>
<sequence>MKQKALLSALTAAWLLIGGTAHAAEQATLDKIRSSAVINLGVRESSIPFSYYDNNQKTIGYSQDIAMKIVDAIKAKYNLPNLTVRLIPITSQNRIPLVQNGTIDLECGSTTHTFARDNQAAFSTNIFLYGIRFITKSNSGIKDFGDLAGKVVATTAGTSDERMLRMMNEKDHMNMEIISAKDHAESFLNVQTGRAVAFVMDEPLLYGERAKVKNPEDYAVRGTPPVTENYACMMRKDPEFKAFVDNVITTMETSGEALKLYDKWFTQPIPPNNMNLRYPLSQELKELFAHPNDKAYD</sequence>
<keyword evidence="2" id="KW-0813">Transport</keyword>
<dbReference type="EMBL" id="JAQQCL010000038">
    <property type="protein sequence ID" value="MFM0721056.1"/>
    <property type="molecule type" value="Genomic_DNA"/>
</dbReference>
<accession>A0ABW9EPL9</accession>
<feature type="domain" description="Solute-binding protein family 3/N-terminal" evidence="5">
    <location>
        <begin position="37"/>
        <end position="268"/>
    </location>
</feature>
<dbReference type="NCBIfam" id="NF008063">
    <property type="entry name" value="PRK10797.1"/>
    <property type="match status" value="1"/>
</dbReference>
<dbReference type="PANTHER" id="PTHR30085">
    <property type="entry name" value="AMINO ACID ABC TRANSPORTER PERMEASE"/>
    <property type="match status" value="1"/>
</dbReference>